<evidence type="ECO:0000256" key="1">
    <source>
        <dbReference type="ARBA" id="ARBA00022741"/>
    </source>
</evidence>
<name>B3M236_DROAN</name>
<dbReference type="PANTHER" id="PTHR45626:SF50">
    <property type="entry name" value="TRANSCRIPTION TERMINATION FACTOR 2"/>
    <property type="match status" value="1"/>
</dbReference>
<accession>B3M236</accession>
<keyword evidence="2" id="KW-0378">Hydrolase</keyword>
<dbReference type="GO" id="GO:0005524">
    <property type="term" value="F:ATP binding"/>
    <property type="evidence" value="ECO:0007669"/>
    <property type="project" value="UniProtKB-KW"/>
</dbReference>
<dbReference type="PANTHER" id="PTHR45626">
    <property type="entry name" value="TRANSCRIPTION TERMINATION FACTOR 2-RELATED"/>
    <property type="match status" value="1"/>
</dbReference>
<dbReference type="SMART" id="SM00487">
    <property type="entry name" value="DEXDc"/>
    <property type="match status" value="1"/>
</dbReference>
<dbReference type="InterPro" id="IPR050628">
    <property type="entry name" value="SNF2_RAD54_helicase_TF"/>
</dbReference>
<evidence type="ECO:0000256" key="4">
    <source>
        <dbReference type="SAM" id="MobiDB-lite"/>
    </source>
</evidence>
<keyword evidence="8" id="KW-1185">Reference proteome</keyword>
<dbReference type="GO" id="GO:0005634">
    <property type="term" value="C:nucleus"/>
    <property type="evidence" value="ECO:0007669"/>
    <property type="project" value="TreeGrafter"/>
</dbReference>
<dbReference type="InterPro" id="IPR001650">
    <property type="entry name" value="Helicase_C-like"/>
</dbReference>
<dbReference type="Gene3D" id="3.40.50.300">
    <property type="entry name" value="P-loop containing nucleotide triphosphate hydrolases"/>
    <property type="match status" value="1"/>
</dbReference>
<dbReference type="PROSITE" id="PS51194">
    <property type="entry name" value="HELICASE_CTER"/>
    <property type="match status" value="1"/>
</dbReference>
<keyword evidence="3" id="KW-0067">ATP-binding</keyword>
<dbReference type="SMART" id="SM00490">
    <property type="entry name" value="HELICc"/>
    <property type="match status" value="1"/>
</dbReference>
<dbReference type="GO" id="GO:0006281">
    <property type="term" value="P:DNA repair"/>
    <property type="evidence" value="ECO:0007669"/>
    <property type="project" value="TreeGrafter"/>
</dbReference>
<dbReference type="PROSITE" id="PS51192">
    <property type="entry name" value="HELICASE_ATP_BIND_1"/>
    <property type="match status" value="1"/>
</dbReference>
<organism evidence="7 8">
    <name type="scientific">Drosophila ananassae</name>
    <name type="common">Fruit fly</name>
    <dbReference type="NCBI Taxonomy" id="7217"/>
    <lineage>
        <taxon>Eukaryota</taxon>
        <taxon>Metazoa</taxon>
        <taxon>Ecdysozoa</taxon>
        <taxon>Arthropoda</taxon>
        <taxon>Hexapoda</taxon>
        <taxon>Insecta</taxon>
        <taxon>Pterygota</taxon>
        <taxon>Neoptera</taxon>
        <taxon>Endopterygota</taxon>
        <taxon>Diptera</taxon>
        <taxon>Brachycera</taxon>
        <taxon>Muscomorpha</taxon>
        <taxon>Ephydroidea</taxon>
        <taxon>Drosophilidae</taxon>
        <taxon>Drosophila</taxon>
        <taxon>Sophophora</taxon>
    </lineage>
</organism>
<dbReference type="OrthoDB" id="423559at2759"/>
<feature type="region of interest" description="Disordered" evidence="4">
    <location>
        <begin position="81"/>
        <end position="100"/>
    </location>
</feature>
<evidence type="ECO:0000313" key="7">
    <source>
        <dbReference type="EMBL" id="EDV43360.2"/>
    </source>
</evidence>
<reference evidence="7 8" key="1">
    <citation type="journal article" date="2007" name="Nature">
        <title>Evolution of genes and genomes on the Drosophila phylogeny.</title>
        <authorList>
            <consortium name="Drosophila 12 Genomes Consortium"/>
            <person name="Clark A.G."/>
            <person name="Eisen M.B."/>
            <person name="Smith D.R."/>
            <person name="Bergman C.M."/>
            <person name="Oliver B."/>
            <person name="Markow T.A."/>
            <person name="Kaufman T.C."/>
            <person name="Kellis M."/>
            <person name="Gelbart W."/>
            <person name="Iyer V.N."/>
            <person name="Pollard D.A."/>
            <person name="Sackton T.B."/>
            <person name="Larracuente A.M."/>
            <person name="Singh N.D."/>
            <person name="Abad J.P."/>
            <person name="Abt D.N."/>
            <person name="Adryan B."/>
            <person name="Aguade M."/>
            <person name="Akashi H."/>
            <person name="Anderson W.W."/>
            <person name="Aquadro C.F."/>
            <person name="Ardell D.H."/>
            <person name="Arguello R."/>
            <person name="Artieri C.G."/>
            <person name="Barbash D.A."/>
            <person name="Barker D."/>
            <person name="Barsanti P."/>
            <person name="Batterham P."/>
            <person name="Batzoglou S."/>
            <person name="Begun D."/>
            <person name="Bhutkar A."/>
            <person name="Blanco E."/>
            <person name="Bosak S.A."/>
            <person name="Bradley R.K."/>
            <person name="Brand A.D."/>
            <person name="Brent M.R."/>
            <person name="Brooks A.N."/>
            <person name="Brown R.H."/>
            <person name="Butlin R.K."/>
            <person name="Caggese C."/>
            <person name="Calvi B.R."/>
            <person name="Bernardo de Carvalho A."/>
            <person name="Caspi A."/>
            <person name="Castrezana S."/>
            <person name="Celniker S.E."/>
            <person name="Chang J.L."/>
            <person name="Chapple C."/>
            <person name="Chatterji S."/>
            <person name="Chinwalla A."/>
            <person name="Civetta A."/>
            <person name="Clifton S.W."/>
            <person name="Comeron J.M."/>
            <person name="Costello J.C."/>
            <person name="Coyne J.A."/>
            <person name="Daub J."/>
            <person name="David R.G."/>
            <person name="Delcher A.L."/>
            <person name="Delehaunty K."/>
            <person name="Do C.B."/>
            <person name="Ebling H."/>
            <person name="Edwards K."/>
            <person name="Eickbush T."/>
            <person name="Evans J.D."/>
            <person name="Filipski A."/>
            <person name="Findeiss S."/>
            <person name="Freyhult E."/>
            <person name="Fulton L."/>
            <person name="Fulton R."/>
            <person name="Garcia A.C."/>
            <person name="Gardiner A."/>
            <person name="Garfield D.A."/>
            <person name="Garvin B.E."/>
            <person name="Gibson G."/>
            <person name="Gilbert D."/>
            <person name="Gnerre S."/>
            <person name="Godfrey J."/>
            <person name="Good R."/>
            <person name="Gotea V."/>
            <person name="Gravely B."/>
            <person name="Greenberg A.J."/>
            <person name="Griffiths-Jones S."/>
            <person name="Gross S."/>
            <person name="Guigo R."/>
            <person name="Gustafson E.A."/>
            <person name="Haerty W."/>
            <person name="Hahn M.W."/>
            <person name="Halligan D.L."/>
            <person name="Halpern A.L."/>
            <person name="Halter G.M."/>
            <person name="Han M.V."/>
            <person name="Heger A."/>
            <person name="Hillier L."/>
            <person name="Hinrichs A.S."/>
            <person name="Holmes I."/>
            <person name="Hoskins R.A."/>
            <person name="Hubisz M.J."/>
            <person name="Hultmark D."/>
            <person name="Huntley M.A."/>
            <person name="Jaffe D.B."/>
            <person name="Jagadeeshan S."/>
            <person name="Jeck W.R."/>
            <person name="Johnson J."/>
            <person name="Jones C.D."/>
            <person name="Jordan W.C."/>
            <person name="Karpen G.H."/>
            <person name="Kataoka E."/>
            <person name="Keightley P.D."/>
            <person name="Kheradpour P."/>
            <person name="Kirkness E.F."/>
            <person name="Koerich L.B."/>
            <person name="Kristiansen K."/>
            <person name="Kudrna D."/>
            <person name="Kulathinal R.J."/>
            <person name="Kumar S."/>
            <person name="Kwok R."/>
            <person name="Lander E."/>
            <person name="Langley C.H."/>
            <person name="Lapoint R."/>
            <person name="Lazzaro B.P."/>
            <person name="Lee S.J."/>
            <person name="Levesque L."/>
            <person name="Li R."/>
            <person name="Lin C.F."/>
            <person name="Lin M.F."/>
            <person name="Lindblad-Toh K."/>
            <person name="Llopart A."/>
            <person name="Long M."/>
            <person name="Low L."/>
            <person name="Lozovsky E."/>
            <person name="Lu J."/>
            <person name="Luo M."/>
            <person name="Machado C.A."/>
            <person name="Makalowski W."/>
            <person name="Marzo M."/>
            <person name="Matsuda M."/>
            <person name="Matzkin L."/>
            <person name="McAllister B."/>
            <person name="McBride C.S."/>
            <person name="McKernan B."/>
            <person name="McKernan K."/>
            <person name="Mendez-Lago M."/>
            <person name="Minx P."/>
            <person name="Mollenhauer M.U."/>
            <person name="Montooth K."/>
            <person name="Mount S.M."/>
            <person name="Mu X."/>
            <person name="Myers E."/>
            <person name="Negre B."/>
            <person name="Newfeld S."/>
            <person name="Nielsen R."/>
            <person name="Noor M.A."/>
            <person name="O'Grady P."/>
            <person name="Pachter L."/>
            <person name="Papaceit M."/>
            <person name="Parisi M.J."/>
            <person name="Parisi M."/>
            <person name="Parts L."/>
            <person name="Pedersen J.S."/>
            <person name="Pesole G."/>
            <person name="Phillippy A.M."/>
            <person name="Ponting C.P."/>
            <person name="Pop M."/>
            <person name="Porcelli D."/>
            <person name="Powell J.R."/>
            <person name="Prohaska S."/>
            <person name="Pruitt K."/>
            <person name="Puig M."/>
            <person name="Quesneville H."/>
            <person name="Ram K.R."/>
            <person name="Rand D."/>
            <person name="Rasmussen M.D."/>
            <person name="Reed L.K."/>
            <person name="Reenan R."/>
            <person name="Reily A."/>
            <person name="Remington K.A."/>
            <person name="Rieger T.T."/>
            <person name="Ritchie M.G."/>
            <person name="Robin C."/>
            <person name="Rogers Y.H."/>
            <person name="Rohde C."/>
            <person name="Rozas J."/>
            <person name="Rubenfield M.J."/>
            <person name="Ruiz A."/>
            <person name="Russo S."/>
            <person name="Salzberg S.L."/>
            <person name="Sanchez-Gracia A."/>
            <person name="Saranga D.J."/>
            <person name="Sato H."/>
            <person name="Schaeffer S.W."/>
            <person name="Schatz M.C."/>
            <person name="Schlenke T."/>
            <person name="Schwartz R."/>
            <person name="Segarra C."/>
            <person name="Singh R.S."/>
            <person name="Sirot L."/>
            <person name="Sirota M."/>
            <person name="Sisneros N.B."/>
            <person name="Smith C.D."/>
            <person name="Smith T.F."/>
            <person name="Spieth J."/>
            <person name="Stage D.E."/>
            <person name="Stark A."/>
            <person name="Stephan W."/>
            <person name="Strausberg R.L."/>
            <person name="Strempel S."/>
            <person name="Sturgill D."/>
            <person name="Sutton G."/>
            <person name="Sutton G.G."/>
            <person name="Tao W."/>
            <person name="Teichmann S."/>
            <person name="Tobari Y.N."/>
            <person name="Tomimura Y."/>
            <person name="Tsolas J.M."/>
            <person name="Valente V.L."/>
            <person name="Venter E."/>
            <person name="Venter J.C."/>
            <person name="Vicario S."/>
            <person name="Vieira F.G."/>
            <person name="Vilella A.J."/>
            <person name="Villasante A."/>
            <person name="Walenz B."/>
            <person name="Wang J."/>
            <person name="Wasserman M."/>
            <person name="Watts T."/>
            <person name="Wilson D."/>
            <person name="Wilson R.K."/>
            <person name="Wing R.A."/>
            <person name="Wolfner M.F."/>
            <person name="Wong A."/>
            <person name="Wong G.K."/>
            <person name="Wu C.I."/>
            <person name="Wu G."/>
            <person name="Yamamoto D."/>
            <person name="Yang H.P."/>
            <person name="Yang S.P."/>
            <person name="Yorke J.A."/>
            <person name="Yoshida K."/>
            <person name="Zdobnov E."/>
            <person name="Zhang P."/>
            <person name="Zhang Y."/>
            <person name="Zimin A.V."/>
            <person name="Baldwin J."/>
            <person name="Abdouelleil A."/>
            <person name="Abdulkadir J."/>
            <person name="Abebe A."/>
            <person name="Abera B."/>
            <person name="Abreu J."/>
            <person name="Acer S.C."/>
            <person name="Aftuck L."/>
            <person name="Alexander A."/>
            <person name="An P."/>
            <person name="Anderson E."/>
            <person name="Anderson S."/>
            <person name="Arachi H."/>
            <person name="Azer M."/>
            <person name="Bachantsang P."/>
            <person name="Barry A."/>
            <person name="Bayul T."/>
            <person name="Berlin A."/>
            <person name="Bessette D."/>
            <person name="Bloom T."/>
            <person name="Blye J."/>
            <person name="Boguslavskiy L."/>
            <person name="Bonnet C."/>
            <person name="Boukhgalter B."/>
            <person name="Bourzgui I."/>
            <person name="Brown A."/>
            <person name="Cahill P."/>
            <person name="Channer S."/>
            <person name="Cheshatsang Y."/>
            <person name="Chuda L."/>
            <person name="Citroen M."/>
            <person name="Collymore A."/>
            <person name="Cooke P."/>
            <person name="Costello M."/>
            <person name="D'Aco K."/>
            <person name="Daza R."/>
            <person name="De Haan G."/>
            <person name="DeGray S."/>
            <person name="DeMaso C."/>
            <person name="Dhargay N."/>
            <person name="Dooley K."/>
            <person name="Dooley E."/>
            <person name="Doricent M."/>
            <person name="Dorje P."/>
            <person name="Dorjee K."/>
            <person name="Dupes A."/>
            <person name="Elong R."/>
            <person name="Falk J."/>
            <person name="Farina A."/>
            <person name="Faro S."/>
            <person name="Ferguson D."/>
            <person name="Fisher S."/>
            <person name="Foley C.D."/>
            <person name="Franke A."/>
            <person name="Friedrich D."/>
            <person name="Gadbois L."/>
            <person name="Gearin G."/>
            <person name="Gearin C.R."/>
            <person name="Giannoukos G."/>
            <person name="Goode T."/>
            <person name="Graham J."/>
            <person name="Grandbois E."/>
            <person name="Grewal S."/>
            <person name="Gyaltsen K."/>
            <person name="Hafez N."/>
            <person name="Hagos B."/>
            <person name="Hall J."/>
            <person name="Henson C."/>
            <person name="Hollinger A."/>
            <person name="Honan T."/>
            <person name="Huard M.D."/>
            <person name="Hughes L."/>
            <person name="Hurhula B."/>
            <person name="Husby M.E."/>
            <person name="Kamat A."/>
            <person name="Kanga B."/>
            <person name="Kashin S."/>
            <person name="Khazanovich D."/>
            <person name="Kisner P."/>
            <person name="Lance K."/>
            <person name="Lara M."/>
            <person name="Lee W."/>
            <person name="Lennon N."/>
            <person name="Letendre F."/>
            <person name="LeVine R."/>
            <person name="Lipovsky A."/>
            <person name="Liu X."/>
            <person name="Liu J."/>
            <person name="Liu S."/>
            <person name="Lokyitsang T."/>
            <person name="Lokyitsang Y."/>
            <person name="Lubonja R."/>
            <person name="Lui A."/>
            <person name="MacDonald P."/>
            <person name="Magnisalis V."/>
            <person name="Maru K."/>
            <person name="Matthews C."/>
            <person name="McCusker W."/>
            <person name="McDonough S."/>
            <person name="Mehta T."/>
            <person name="Meldrim J."/>
            <person name="Meneus L."/>
            <person name="Mihai O."/>
            <person name="Mihalev A."/>
            <person name="Mihova T."/>
            <person name="Mittelman R."/>
            <person name="Mlenga V."/>
            <person name="Montmayeur A."/>
            <person name="Mulrain L."/>
            <person name="Navidi A."/>
            <person name="Naylor J."/>
            <person name="Negash T."/>
            <person name="Nguyen T."/>
            <person name="Nguyen N."/>
            <person name="Nicol R."/>
            <person name="Norbu C."/>
            <person name="Norbu N."/>
            <person name="Novod N."/>
            <person name="O'Neill B."/>
            <person name="Osman S."/>
            <person name="Markiewicz E."/>
            <person name="Oyono O.L."/>
            <person name="Patti C."/>
            <person name="Phunkhang P."/>
            <person name="Pierre F."/>
            <person name="Priest M."/>
            <person name="Raghuraman S."/>
            <person name="Rege F."/>
            <person name="Reyes R."/>
            <person name="Rise C."/>
            <person name="Rogov P."/>
            <person name="Ross K."/>
            <person name="Ryan E."/>
            <person name="Settipalli S."/>
            <person name="Shea T."/>
            <person name="Sherpa N."/>
            <person name="Shi L."/>
            <person name="Shih D."/>
            <person name="Sparrow T."/>
            <person name="Spaulding J."/>
            <person name="Stalker J."/>
            <person name="Stange-Thomann N."/>
            <person name="Stavropoulos S."/>
            <person name="Stone C."/>
            <person name="Strader C."/>
            <person name="Tesfaye S."/>
            <person name="Thomson T."/>
            <person name="Thoulutsang Y."/>
            <person name="Thoulutsang D."/>
            <person name="Topham K."/>
            <person name="Topping I."/>
            <person name="Tsamla T."/>
            <person name="Vassiliev H."/>
            <person name="Vo A."/>
            <person name="Wangchuk T."/>
            <person name="Wangdi T."/>
            <person name="Weiand M."/>
            <person name="Wilkinson J."/>
            <person name="Wilson A."/>
            <person name="Yadav S."/>
            <person name="Young G."/>
            <person name="Yu Q."/>
            <person name="Zembek L."/>
            <person name="Zhong D."/>
            <person name="Zimmer A."/>
            <person name="Zwirko Z."/>
            <person name="Jaffe D.B."/>
            <person name="Alvarez P."/>
            <person name="Brockman W."/>
            <person name="Butler J."/>
            <person name="Chin C."/>
            <person name="Gnerre S."/>
            <person name="Grabherr M."/>
            <person name="Kleber M."/>
            <person name="Mauceli E."/>
            <person name="MacCallum I."/>
        </authorList>
    </citation>
    <scope>NUCLEOTIDE SEQUENCE [LARGE SCALE GENOMIC DNA]</scope>
    <source>
        <strain evidence="8">Tucson 14024-0371.13</strain>
    </source>
</reference>
<protein>
    <recommendedName>
        <fullName evidence="9">Transcription termination factor 2</fullName>
    </recommendedName>
</protein>
<feature type="compositionally biased region" description="Polar residues" evidence="4">
    <location>
        <begin position="90"/>
        <end position="100"/>
    </location>
</feature>
<dbReference type="GO" id="GO:0016787">
    <property type="term" value="F:hydrolase activity"/>
    <property type="evidence" value="ECO:0007669"/>
    <property type="project" value="UniProtKB-KW"/>
</dbReference>
<dbReference type="CDD" id="cd18793">
    <property type="entry name" value="SF2_C_SNF"/>
    <property type="match status" value="1"/>
</dbReference>
<dbReference type="InterPro" id="IPR038718">
    <property type="entry name" value="SNF2-like_sf"/>
</dbReference>
<dbReference type="GO" id="GO:0008094">
    <property type="term" value="F:ATP-dependent activity, acting on DNA"/>
    <property type="evidence" value="ECO:0007669"/>
    <property type="project" value="TreeGrafter"/>
</dbReference>
<dbReference type="Gene3D" id="3.40.50.10810">
    <property type="entry name" value="Tandem AAA-ATPase domain"/>
    <property type="match status" value="2"/>
</dbReference>
<evidence type="ECO:0000259" key="6">
    <source>
        <dbReference type="PROSITE" id="PS51194"/>
    </source>
</evidence>
<dbReference type="Pfam" id="PF00271">
    <property type="entry name" value="Helicase_C"/>
    <property type="match status" value="1"/>
</dbReference>
<feature type="region of interest" description="Disordered" evidence="4">
    <location>
        <begin position="366"/>
        <end position="387"/>
    </location>
</feature>
<dbReference type="InterPro" id="IPR049730">
    <property type="entry name" value="SNF2/RAD54-like_C"/>
</dbReference>
<sequence length="990" mass="112211">MSPPNPPTRSESPPCCSSLNHGVYLYSVTSASLDAAHPNEQSIELDSQQLEELDTMALSKDDPQRSITPPGSFLACGSLAEQEEGDARTPNEQSPRSASQILEQDTLALSIDRPIKQESPPRCSSLAQENVGSREETDSFELSSEYANDEGAIFLCAAEYAQQKAQVDELVSKVLTAEKRLSQVTDPEEKNSISERLNTLNKRLETICEFMDTLRVKEEPVEAETPRWANLFSGLNRHRKKSKLSLAAFFQNKTNIINSLKALYEPSEPKPTSEDVAEQPSLLLVTLLKHQKSGLRWMQFRERQKICGGILADDMGLGKTLSMIALVLSSLEAKKKERADKQQALRSKWTQQLCLKATKKFNLFDDEENDKEDEKYEPPTKRQLLASPDDLFDSDDDDCVENEPYPKAGTLVVCPMSVMCQWAQEVATKVAANALTVLTFHGPNRHDQQLRRFRSYDLVITSYSTVVSEYRKYGSRSLLFTVNWHRVILDEAHIIRNTKTIGCFAICQLRAIHHWALTGTPIQNRAIDVFALMQFLNVPNFQDLQQWKKYLNEGMAGHRRLGFIIKPLMLRRTKQQLQATGGMPALPPLTIQLIAVQLSEEEMAVYQVLSAISQRIFAQYLTQRDKGNSDLNYYSLENTPHFMGENFEDKYMEIYHRFLRSLGYDPRAKIQGIVILVLLLRLRQFCCHPGMMIGMLCGPMSDDEVNNLREDAEDVEGPLKSDVLSELKKYHVPGDKENYFEDENISSSNPKIKIENSDDKSSVRDEKVTILESFIKQEPSCSSSATQPDPFSGIKALQLMSPQNPIFDFSRSSAKLKLVIEKLEELLNGTGDKIIVVSQWITFIGVIRQRLNDLCWSTLDFTGQLSAKERELVLRDFNNPNNDKRVLLLSLSAGGVGLNLNVANHMLLVDLHWNPQLQKQAQDRIYRYGQKKPTFIYRFMCQETVEQRIKALQDYKLEIAKVVLPEEEGGVSTRQGGGLNLQEIKKLFSM</sequence>
<evidence type="ECO:0000256" key="2">
    <source>
        <dbReference type="ARBA" id="ARBA00022801"/>
    </source>
</evidence>
<evidence type="ECO:0000256" key="3">
    <source>
        <dbReference type="ARBA" id="ARBA00022840"/>
    </source>
</evidence>
<keyword evidence="1" id="KW-0547">Nucleotide-binding</keyword>
<evidence type="ECO:0008006" key="9">
    <source>
        <dbReference type="Google" id="ProtNLM"/>
    </source>
</evidence>
<dbReference type="FunCoup" id="B3M236">
    <property type="interactions" value="727"/>
</dbReference>
<evidence type="ECO:0000259" key="5">
    <source>
        <dbReference type="PROSITE" id="PS51192"/>
    </source>
</evidence>
<dbReference type="GeneID" id="6499359"/>
<dbReference type="InterPro" id="IPR027417">
    <property type="entry name" value="P-loop_NTPase"/>
</dbReference>
<dbReference type="STRING" id="7217.B3M236"/>
<dbReference type="Proteomes" id="UP000007801">
    <property type="component" value="Unassembled WGS sequence"/>
</dbReference>
<dbReference type="EMBL" id="CH902617">
    <property type="protein sequence ID" value="EDV43360.2"/>
    <property type="molecule type" value="Genomic_DNA"/>
</dbReference>
<dbReference type="HOGENOM" id="CLU_000315_2_9_1"/>
<proteinExistence type="predicted"/>
<dbReference type="InterPro" id="IPR000330">
    <property type="entry name" value="SNF2_N"/>
</dbReference>
<feature type="domain" description="Helicase ATP-binding" evidence="5">
    <location>
        <begin position="300"/>
        <end position="539"/>
    </location>
</feature>
<dbReference type="SUPFAM" id="SSF52540">
    <property type="entry name" value="P-loop containing nucleoside triphosphate hydrolases"/>
    <property type="match status" value="2"/>
</dbReference>
<dbReference type="AlphaFoldDB" id="B3M236"/>
<dbReference type="eggNOG" id="KOG4439">
    <property type="taxonomic scope" value="Eukaryota"/>
</dbReference>
<dbReference type="InParanoid" id="B3M236"/>
<dbReference type="Pfam" id="PF00176">
    <property type="entry name" value="SNF2-rel_dom"/>
    <property type="match status" value="1"/>
</dbReference>
<feature type="region of interest" description="Disordered" evidence="4">
    <location>
        <begin position="112"/>
        <end position="136"/>
    </location>
</feature>
<dbReference type="InterPro" id="IPR014001">
    <property type="entry name" value="Helicase_ATP-bd"/>
</dbReference>
<dbReference type="KEGG" id="dan:6499359"/>
<gene>
    <name evidence="7" type="primary">Dana\GF16563</name>
    <name evidence="7" type="synonym">dana_GLEANR_17832</name>
    <name evidence="7" type="ORF">GF16563</name>
</gene>
<evidence type="ECO:0000313" key="8">
    <source>
        <dbReference type="Proteomes" id="UP000007801"/>
    </source>
</evidence>
<feature type="domain" description="Helicase C-terminal" evidence="6">
    <location>
        <begin position="815"/>
        <end position="970"/>
    </location>
</feature>